<feature type="transmembrane region" description="Helical" evidence="1">
    <location>
        <begin position="75"/>
        <end position="92"/>
    </location>
</feature>
<reference evidence="2" key="2">
    <citation type="journal article" date="2021" name="Sci. Rep.">
        <title>The distribution of antibiotic resistance genes in chicken gut microbiota commensals.</title>
        <authorList>
            <person name="Juricova H."/>
            <person name="Matiasovicova J."/>
            <person name="Kubasova T."/>
            <person name="Cejkova D."/>
            <person name="Rychlik I."/>
        </authorList>
    </citation>
    <scope>NUCLEOTIDE SEQUENCE</scope>
    <source>
        <strain evidence="2">An836</strain>
    </source>
</reference>
<sequence length="281" mass="30113">MATRDWLTWNRTHTIGAVSFAAYALMALGIASLSVAGISSQQVWDGLTLLWWPIGLAVTSLLVGLTAAGSLAFPLAGTTALVAMFLVLALAAPNAMPAEAPTVFLRIVLTVALYTAAAFLPYLAGRLLIRRVAATTYRRLLRTPLARPARWMAARPALTGCWIACIILFALETYIHCVDYVGFATVLSHTVLLPVAMLIVNAVAGSTDGPGHWIPVACIAGDAVLVTETTVILQLLHGHDPQWDAFAMLLLPAAVVSVVAYLVSAGIRLRRHHRREPARIH</sequence>
<dbReference type="AlphaFoldDB" id="A0A938WWP8"/>
<dbReference type="Proteomes" id="UP000718821">
    <property type="component" value="Unassembled WGS sequence"/>
</dbReference>
<feature type="transmembrane region" description="Helical" evidence="1">
    <location>
        <begin position="20"/>
        <end position="38"/>
    </location>
</feature>
<feature type="transmembrane region" description="Helical" evidence="1">
    <location>
        <begin position="50"/>
        <end position="68"/>
    </location>
</feature>
<organism evidence="2 3">
    <name type="scientific">Bifidobacterium pullorum subsp. saeculare</name>
    <dbReference type="NCBI Taxonomy" id="78257"/>
    <lineage>
        <taxon>Bacteria</taxon>
        <taxon>Bacillati</taxon>
        <taxon>Actinomycetota</taxon>
        <taxon>Actinomycetes</taxon>
        <taxon>Bifidobacteriales</taxon>
        <taxon>Bifidobacteriaceae</taxon>
        <taxon>Bifidobacterium</taxon>
    </lineage>
</organism>
<proteinExistence type="predicted"/>
<evidence type="ECO:0000313" key="3">
    <source>
        <dbReference type="Proteomes" id="UP000718821"/>
    </source>
</evidence>
<protein>
    <submittedName>
        <fullName evidence="2">Uncharacterized protein</fullName>
    </submittedName>
</protein>
<feature type="transmembrane region" description="Helical" evidence="1">
    <location>
        <begin position="104"/>
        <end position="129"/>
    </location>
</feature>
<dbReference type="EMBL" id="JACLYU010000003">
    <property type="protein sequence ID" value="MBM6699301.1"/>
    <property type="molecule type" value="Genomic_DNA"/>
</dbReference>
<gene>
    <name evidence="2" type="ORF">H7U32_02945</name>
</gene>
<reference evidence="2" key="1">
    <citation type="submission" date="2020-08" db="EMBL/GenBank/DDBJ databases">
        <authorList>
            <person name="Cejkova D."/>
            <person name="Kubasova T."/>
            <person name="Jahodarova E."/>
            <person name="Rychlik I."/>
        </authorList>
    </citation>
    <scope>NUCLEOTIDE SEQUENCE</scope>
    <source>
        <strain evidence="2">An836</strain>
    </source>
</reference>
<keyword evidence="1" id="KW-0472">Membrane</keyword>
<evidence type="ECO:0000256" key="1">
    <source>
        <dbReference type="SAM" id="Phobius"/>
    </source>
</evidence>
<evidence type="ECO:0000313" key="2">
    <source>
        <dbReference type="EMBL" id="MBM6699301.1"/>
    </source>
</evidence>
<comment type="caution">
    <text evidence="2">The sequence shown here is derived from an EMBL/GenBank/DDBJ whole genome shotgun (WGS) entry which is preliminary data.</text>
</comment>
<dbReference type="RefSeq" id="WP_204467925.1">
    <property type="nucleotide sequence ID" value="NZ_JACLYU010000003.1"/>
</dbReference>
<name>A0A938WWP8_9BIFI</name>
<accession>A0A938WWP8</accession>
<feature type="transmembrane region" description="Helical" evidence="1">
    <location>
        <begin position="212"/>
        <end position="233"/>
    </location>
</feature>
<feature type="transmembrane region" description="Helical" evidence="1">
    <location>
        <begin position="245"/>
        <end position="267"/>
    </location>
</feature>
<feature type="transmembrane region" description="Helical" evidence="1">
    <location>
        <begin position="181"/>
        <end position="200"/>
    </location>
</feature>
<keyword evidence="3" id="KW-1185">Reference proteome</keyword>
<feature type="transmembrane region" description="Helical" evidence="1">
    <location>
        <begin position="157"/>
        <end position="175"/>
    </location>
</feature>
<keyword evidence="1" id="KW-0812">Transmembrane</keyword>
<keyword evidence="1" id="KW-1133">Transmembrane helix</keyword>